<keyword evidence="4 9" id="KW-1133">Transmembrane helix</keyword>
<dbReference type="GeneID" id="110247291"/>
<protein>
    <submittedName>
        <fullName evidence="10">Uncharacterized protein</fullName>
    </submittedName>
</protein>
<dbReference type="GO" id="GO:0015459">
    <property type="term" value="F:potassium channel regulator activity"/>
    <property type="evidence" value="ECO:0007669"/>
    <property type="project" value="TreeGrafter"/>
</dbReference>
<evidence type="ECO:0000256" key="4">
    <source>
        <dbReference type="ARBA" id="ARBA00022989"/>
    </source>
</evidence>
<keyword evidence="6 9" id="KW-0472">Membrane</keyword>
<proteinExistence type="predicted"/>
<dbReference type="Proteomes" id="UP000887567">
    <property type="component" value="Unplaced"/>
</dbReference>
<keyword evidence="8" id="KW-0407">Ion channel</keyword>
<dbReference type="AlphaFoldDB" id="A0A913YS60"/>
<dbReference type="RefSeq" id="XP_028517347.1">
    <property type="nucleotide sequence ID" value="XM_028661546.1"/>
</dbReference>
<sequence>MFNISENDQSNLKQISTLLHENLYLLNIKCFFRPSRCCHSNEENRKNVLTKQRMLGSHGNQFPCYYDPYNSSQVFYYRHYFELIIVSSIALPTLGIIIGVYILIRVSWKEEQEQVRSAFGSLQRSPPGKPWWHVIQHNPLRVE</sequence>
<accession>A0A913YS60</accession>
<keyword evidence="11" id="KW-1185">Reference proteome</keyword>
<dbReference type="GO" id="GO:0015269">
    <property type="term" value="F:calcium-activated potassium channel activity"/>
    <property type="evidence" value="ECO:0007669"/>
    <property type="project" value="InterPro"/>
</dbReference>
<evidence type="ECO:0000256" key="7">
    <source>
        <dbReference type="ARBA" id="ARBA00023180"/>
    </source>
</evidence>
<evidence type="ECO:0000256" key="1">
    <source>
        <dbReference type="ARBA" id="ARBA00004141"/>
    </source>
</evidence>
<dbReference type="PANTHER" id="PTHR10258">
    <property type="entry name" value="CALCIUM-ACTIVATED POTASSIUM CHANNEL SUBUNIT BETA"/>
    <property type="match status" value="1"/>
</dbReference>
<keyword evidence="3 9" id="KW-0812">Transmembrane</keyword>
<evidence type="ECO:0000256" key="6">
    <source>
        <dbReference type="ARBA" id="ARBA00023136"/>
    </source>
</evidence>
<reference evidence="10" key="1">
    <citation type="submission" date="2022-11" db="UniProtKB">
        <authorList>
            <consortium name="EnsemblMetazoa"/>
        </authorList>
    </citation>
    <scope>IDENTIFICATION</scope>
</reference>
<evidence type="ECO:0000256" key="8">
    <source>
        <dbReference type="ARBA" id="ARBA00023303"/>
    </source>
</evidence>
<evidence type="ECO:0000256" key="2">
    <source>
        <dbReference type="ARBA" id="ARBA00022448"/>
    </source>
</evidence>
<keyword evidence="2" id="KW-0813">Transport</keyword>
<name>A0A913YS60_EXADI</name>
<dbReference type="InterPro" id="IPR003930">
    <property type="entry name" value="K_chnl_Ca-activ_BK_bsu"/>
</dbReference>
<dbReference type="KEGG" id="epa:110247291"/>
<feature type="transmembrane region" description="Helical" evidence="9">
    <location>
        <begin position="80"/>
        <end position="104"/>
    </location>
</feature>
<evidence type="ECO:0000313" key="10">
    <source>
        <dbReference type="EnsemblMetazoa" id="XP_028517347.1"/>
    </source>
</evidence>
<organism evidence="10 11">
    <name type="scientific">Exaiptasia diaphana</name>
    <name type="common">Tropical sea anemone</name>
    <name type="synonym">Aiptasia pulchella</name>
    <dbReference type="NCBI Taxonomy" id="2652724"/>
    <lineage>
        <taxon>Eukaryota</taxon>
        <taxon>Metazoa</taxon>
        <taxon>Cnidaria</taxon>
        <taxon>Anthozoa</taxon>
        <taxon>Hexacorallia</taxon>
        <taxon>Actiniaria</taxon>
        <taxon>Aiptasiidae</taxon>
        <taxon>Exaiptasia</taxon>
    </lineage>
</organism>
<keyword evidence="5" id="KW-0406">Ion transport</keyword>
<dbReference type="GO" id="GO:0008076">
    <property type="term" value="C:voltage-gated potassium channel complex"/>
    <property type="evidence" value="ECO:0007669"/>
    <property type="project" value="TreeGrafter"/>
</dbReference>
<comment type="subcellular location">
    <subcellularLocation>
        <location evidence="1">Membrane</location>
        <topology evidence="1">Multi-pass membrane protein</topology>
    </subcellularLocation>
</comment>
<evidence type="ECO:0000313" key="11">
    <source>
        <dbReference type="Proteomes" id="UP000887567"/>
    </source>
</evidence>
<dbReference type="Pfam" id="PF03185">
    <property type="entry name" value="CaKB"/>
    <property type="match status" value="1"/>
</dbReference>
<dbReference type="EnsemblMetazoa" id="XM_028661546.1">
    <property type="protein sequence ID" value="XP_028517347.1"/>
    <property type="gene ID" value="LOC110247291"/>
</dbReference>
<dbReference type="GO" id="GO:0005513">
    <property type="term" value="P:detection of calcium ion"/>
    <property type="evidence" value="ECO:0007669"/>
    <property type="project" value="TreeGrafter"/>
</dbReference>
<keyword evidence="7" id="KW-0325">Glycoprotein</keyword>
<evidence type="ECO:0000256" key="3">
    <source>
        <dbReference type="ARBA" id="ARBA00022692"/>
    </source>
</evidence>
<evidence type="ECO:0000256" key="9">
    <source>
        <dbReference type="SAM" id="Phobius"/>
    </source>
</evidence>
<evidence type="ECO:0000256" key="5">
    <source>
        <dbReference type="ARBA" id="ARBA00023065"/>
    </source>
</evidence>
<dbReference type="PANTHER" id="PTHR10258:SF8">
    <property type="entry name" value="CALCIUM-ACTIVATED POTASSIUM CHANNEL BK ALPHA SUBUNIT DOMAIN-CONTAINING PROTEIN"/>
    <property type="match status" value="1"/>
</dbReference>